<evidence type="ECO:0000313" key="1">
    <source>
        <dbReference type="EMBL" id="SVC04244.1"/>
    </source>
</evidence>
<dbReference type="EMBL" id="UINC01070246">
    <property type="protein sequence ID" value="SVC04244.1"/>
    <property type="molecule type" value="Genomic_DNA"/>
</dbReference>
<feature type="non-terminal residue" evidence="1">
    <location>
        <position position="70"/>
    </location>
</feature>
<accession>A0A382IWK5</accession>
<name>A0A382IWK5_9ZZZZ</name>
<protein>
    <submittedName>
        <fullName evidence="1">Uncharacterized protein</fullName>
    </submittedName>
</protein>
<organism evidence="1">
    <name type="scientific">marine metagenome</name>
    <dbReference type="NCBI Taxonomy" id="408172"/>
    <lineage>
        <taxon>unclassified sequences</taxon>
        <taxon>metagenomes</taxon>
        <taxon>ecological metagenomes</taxon>
    </lineage>
</organism>
<sequence>MPKLTEGKLSKDEEKQLEKILGSNPEARNYYLSYIDVDTALEEQIGIPNFDIMNLSIQKPSVSVAENKSN</sequence>
<gene>
    <name evidence="1" type="ORF">METZ01_LOCUS257098</name>
</gene>
<dbReference type="AlphaFoldDB" id="A0A382IWK5"/>
<reference evidence="1" key="1">
    <citation type="submission" date="2018-05" db="EMBL/GenBank/DDBJ databases">
        <authorList>
            <person name="Lanie J.A."/>
            <person name="Ng W.-L."/>
            <person name="Kazmierczak K.M."/>
            <person name="Andrzejewski T.M."/>
            <person name="Davidsen T.M."/>
            <person name="Wayne K.J."/>
            <person name="Tettelin H."/>
            <person name="Glass J.I."/>
            <person name="Rusch D."/>
            <person name="Podicherti R."/>
            <person name="Tsui H.-C.T."/>
            <person name="Winkler M.E."/>
        </authorList>
    </citation>
    <scope>NUCLEOTIDE SEQUENCE</scope>
</reference>
<proteinExistence type="predicted"/>